<dbReference type="PANTHER" id="PTHR13275:SF4">
    <property type="entry name" value="VACUOLAR PROTEIN SORTING-ASSOCIATED PROTEIN 72 HOMOLOG"/>
    <property type="match status" value="1"/>
</dbReference>
<feature type="compositionally biased region" description="Low complexity" evidence="2">
    <location>
        <begin position="414"/>
        <end position="426"/>
    </location>
</feature>
<evidence type="ECO:0000256" key="1">
    <source>
        <dbReference type="ARBA" id="ARBA00006832"/>
    </source>
</evidence>
<dbReference type="eggNOG" id="KOG2897">
    <property type="taxonomic scope" value="Eukaryota"/>
</dbReference>
<feature type="region of interest" description="Disordered" evidence="2">
    <location>
        <begin position="331"/>
        <end position="362"/>
    </location>
</feature>
<dbReference type="InterPro" id="IPR013272">
    <property type="entry name" value="Vps72/YL1_C"/>
</dbReference>
<dbReference type="GO" id="GO:0005634">
    <property type="term" value="C:nucleus"/>
    <property type="evidence" value="ECO:0007669"/>
    <property type="project" value="TreeGrafter"/>
</dbReference>
<dbReference type="STRING" id="2880.D7FIM9"/>
<dbReference type="SMART" id="SM00993">
    <property type="entry name" value="YL1_C"/>
    <property type="match status" value="1"/>
</dbReference>
<feature type="compositionally biased region" description="Acidic residues" evidence="2">
    <location>
        <begin position="81"/>
        <end position="92"/>
    </location>
</feature>
<feature type="compositionally biased region" description="Basic and acidic residues" evidence="2">
    <location>
        <begin position="280"/>
        <end position="296"/>
    </location>
</feature>
<organism evidence="4 5">
    <name type="scientific">Ectocarpus siliculosus</name>
    <name type="common">Brown alga</name>
    <name type="synonym">Conferva siliculosa</name>
    <dbReference type="NCBI Taxonomy" id="2880"/>
    <lineage>
        <taxon>Eukaryota</taxon>
        <taxon>Sar</taxon>
        <taxon>Stramenopiles</taxon>
        <taxon>Ochrophyta</taxon>
        <taxon>PX clade</taxon>
        <taxon>Phaeophyceae</taxon>
        <taxon>Ectocarpales</taxon>
        <taxon>Ectocarpaceae</taxon>
        <taxon>Ectocarpus</taxon>
    </lineage>
</organism>
<feature type="compositionally biased region" description="Low complexity" evidence="2">
    <location>
        <begin position="666"/>
        <end position="675"/>
    </location>
</feature>
<feature type="domain" description="Vps72/YL1 C-terminal" evidence="3">
    <location>
        <begin position="294"/>
        <end position="323"/>
    </location>
</feature>
<dbReference type="Proteomes" id="UP000002630">
    <property type="component" value="Linkage Group LG20"/>
</dbReference>
<feature type="compositionally biased region" description="Pro residues" evidence="2">
    <location>
        <begin position="689"/>
        <end position="700"/>
    </location>
</feature>
<feature type="region of interest" description="Disordered" evidence="2">
    <location>
        <begin position="28"/>
        <end position="196"/>
    </location>
</feature>
<accession>D7FIM9</accession>
<name>D7FIM9_ECTSI</name>
<feature type="compositionally biased region" description="Low complexity" evidence="2">
    <location>
        <begin position="486"/>
        <end position="495"/>
    </location>
</feature>
<feature type="region of interest" description="Disordered" evidence="2">
    <location>
        <begin position="394"/>
        <end position="495"/>
    </location>
</feature>
<sequence length="700" mass="70766">MSLAAEKRRKAKALEEAGAALSVKLVARSTRGQRISELQGDDAEADETFWGQGAWQEEEDGDSEFSSEEDEPDKFDKDFNDSESEEEDDDGKEENRLRKNERAAKRKQPGGVYKEPKTFAVKKRKTAPAGGSAGGSARGGGGSSGAAPGALSKRTVRASTKNKTEKSLEVREGEAKAREAQLKRSTPQRKKAIKGQFTQKQLLLEAIQTEQENMRWILKQRRLEDEAKEDEGRPKQHKILASRYASRRGCVDTIFFPDAYYLPPVLCQAPFSAGGGDGADQDKGSKTAKSSSDRRCKITGAPAPYRDPLTGYYYANGAAFREVRKRYGASARRRLKAQRQEQEAGEAASSGGAAGGGGASGTRVDGTAPAAAAAVSGVGAVVVGNGSLKGAGAGTAGTAAAAAGGGGGGGGLSSSGACKKPASSLAKEVEKKSKSSASKGKGKAKAGADGTASTTASSTAAGAEKAKAGTKRKQAVGGKGAKPAKRPFFAPAGGGTAPSVLPPAAAAAAGGSQQLVPLRGNNTAVIHYGSSPADTGSSPEGSAVVKAAAYAAVAAQKAAAAGKAGGGSESPPQGSAVVKAAAYAAVAAQAAAAAGTATAAAPVRRRPGTSTAMPLVAKTAAGGQPASKIEVEQPAVSTSTQLPQHEHLQASTAPRSLEEEVNGWESSSNSAATAAVTGAPNCTGWMQPVPAPAPLGQPPS</sequence>
<evidence type="ECO:0000256" key="2">
    <source>
        <dbReference type="SAM" id="MobiDB-lite"/>
    </source>
</evidence>
<feature type="region of interest" description="Disordered" evidence="2">
    <location>
        <begin position="274"/>
        <end position="302"/>
    </location>
</feature>
<feature type="compositionally biased region" description="Gly residues" evidence="2">
    <location>
        <begin position="403"/>
        <end position="413"/>
    </location>
</feature>
<dbReference type="Pfam" id="PF05764">
    <property type="entry name" value="YL1"/>
    <property type="match status" value="1"/>
</dbReference>
<evidence type="ECO:0000313" key="4">
    <source>
        <dbReference type="EMBL" id="CBJ28847.1"/>
    </source>
</evidence>
<feature type="compositionally biased region" description="Basic and acidic residues" evidence="2">
    <location>
        <begin position="162"/>
        <end position="182"/>
    </location>
</feature>
<evidence type="ECO:0000313" key="5">
    <source>
        <dbReference type="Proteomes" id="UP000002630"/>
    </source>
</evidence>
<comment type="similarity">
    <text evidence="1">Belongs to the VPS72/YL1 family.</text>
</comment>
<dbReference type="InterPro" id="IPR046757">
    <property type="entry name" value="YL1_N"/>
</dbReference>
<proteinExistence type="inferred from homology"/>
<keyword evidence="5" id="KW-1185">Reference proteome</keyword>
<dbReference type="PANTHER" id="PTHR13275">
    <property type="entry name" value="YL-1 PROTEIN TRANSCRIPTION FACTOR-LIKE 1"/>
    <property type="match status" value="1"/>
</dbReference>
<reference evidence="4 5" key="1">
    <citation type="journal article" date="2010" name="Nature">
        <title>The Ectocarpus genome and the independent evolution of multicellularity in brown algae.</title>
        <authorList>
            <person name="Cock J.M."/>
            <person name="Sterck L."/>
            <person name="Rouze P."/>
            <person name="Scornet D."/>
            <person name="Allen A.E."/>
            <person name="Amoutzias G."/>
            <person name="Anthouard V."/>
            <person name="Artiguenave F."/>
            <person name="Aury J.M."/>
            <person name="Badger J.H."/>
            <person name="Beszteri B."/>
            <person name="Billiau K."/>
            <person name="Bonnet E."/>
            <person name="Bothwell J.H."/>
            <person name="Bowler C."/>
            <person name="Boyen C."/>
            <person name="Brownlee C."/>
            <person name="Carrano C.J."/>
            <person name="Charrier B."/>
            <person name="Cho G.Y."/>
            <person name="Coelho S.M."/>
            <person name="Collen J."/>
            <person name="Corre E."/>
            <person name="Da Silva C."/>
            <person name="Delage L."/>
            <person name="Delaroque N."/>
            <person name="Dittami S.M."/>
            <person name="Doulbeau S."/>
            <person name="Elias M."/>
            <person name="Farnham G."/>
            <person name="Gachon C.M."/>
            <person name="Gschloessl B."/>
            <person name="Heesch S."/>
            <person name="Jabbari K."/>
            <person name="Jubin C."/>
            <person name="Kawai H."/>
            <person name="Kimura K."/>
            <person name="Kloareg B."/>
            <person name="Kupper F.C."/>
            <person name="Lang D."/>
            <person name="Le Bail A."/>
            <person name="Leblanc C."/>
            <person name="Lerouge P."/>
            <person name="Lohr M."/>
            <person name="Lopez P.J."/>
            <person name="Martens C."/>
            <person name="Maumus F."/>
            <person name="Michel G."/>
            <person name="Miranda-Saavedra D."/>
            <person name="Morales J."/>
            <person name="Moreau H."/>
            <person name="Motomura T."/>
            <person name="Nagasato C."/>
            <person name="Napoli C.A."/>
            <person name="Nelson D.R."/>
            <person name="Nyvall-Collen P."/>
            <person name="Peters A.F."/>
            <person name="Pommier C."/>
            <person name="Potin P."/>
            <person name="Poulain J."/>
            <person name="Quesneville H."/>
            <person name="Read B."/>
            <person name="Rensing S.A."/>
            <person name="Ritter A."/>
            <person name="Rousvoal S."/>
            <person name="Samanta M."/>
            <person name="Samson G."/>
            <person name="Schroeder D.C."/>
            <person name="Segurens B."/>
            <person name="Strittmatter M."/>
            <person name="Tonon T."/>
            <person name="Tregear J.W."/>
            <person name="Valentin K."/>
            <person name="von Dassow P."/>
            <person name="Yamagishi T."/>
            <person name="Van de Peer Y."/>
            <person name="Wincker P."/>
        </authorList>
    </citation>
    <scope>NUCLEOTIDE SEQUENCE [LARGE SCALE GENOMIC DNA]</scope>
    <source>
        <strain evidence="5">Ec32 / CCAP1310/4</strain>
    </source>
</reference>
<protein>
    <recommendedName>
        <fullName evidence="3">Vps72/YL1 C-terminal domain-containing protein</fullName>
    </recommendedName>
</protein>
<dbReference type="EMBL" id="FN649745">
    <property type="protein sequence ID" value="CBJ28847.1"/>
    <property type="molecule type" value="Genomic_DNA"/>
</dbReference>
<feature type="compositionally biased region" description="Polar residues" evidence="2">
    <location>
        <begin position="635"/>
        <end position="654"/>
    </location>
</feature>
<feature type="compositionally biased region" description="Basic and acidic residues" evidence="2">
    <location>
        <begin position="93"/>
        <end position="103"/>
    </location>
</feature>
<feature type="compositionally biased region" description="Acidic residues" evidence="2">
    <location>
        <begin position="56"/>
        <end position="73"/>
    </location>
</feature>
<feature type="region of interest" description="Disordered" evidence="2">
    <location>
        <begin position="633"/>
        <end position="700"/>
    </location>
</feature>
<dbReference type="OrthoDB" id="206671at2759"/>
<feature type="compositionally biased region" description="Gly residues" evidence="2">
    <location>
        <begin position="131"/>
        <end position="144"/>
    </location>
</feature>
<dbReference type="AlphaFoldDB" id="D7FIM9"/>
<dbReference type="Pfam" id="PF08265">
    <property type="entry name" value="YL1_C"/>
    <property type="match status" value="1"/>
</dbReference>
<dbReference type="EMBL" id="FN647890">
    <property type="protein sequence ID" value="CBJ28847.1"/>
    <property type="molecule type" value="Genomic_DNA"/>
</dbReference>
<evidence type="ECO:0000259" key="3">
    <source>
        <dbReference type="SMART" id="SM00993"/>
    </source>
</evidence>
<dbReference type="InParanoid" id="D7FIM9"/>
<gene>
    <name evidence="4" type="ORF">Esi_0122_0049</name>
</gene>
<feature type="compositionally biased region" description="Low complexity" evidence="2">
    <location>
        <begin position="435"/>
        <end position="463"/>
    </location>
</feature>